<comment type="subcellular location">
    <subcellularLocation>
        <location evidence="1 10">Cell membrane</location>
        <topology evidence="1 10">Multi-pass membrane protein</topology>
    </subcellularLocation>
</comment>
<comment type="caution">
    <text evidence="10">Lacks conserved residue(s) required for the propagation of feature annotation.</text>
</comment>
<reference evidence="11" key="1">
    <citation type="submission" date="2020-08" db="EMBL/GenBank/DDBJ databases">
        <title>Genome sequencing and assembly of the red palm weevil Rhynchophorus ferrugineus.</title>
        <authorList>
            <person name="Dias G.B."/>
            <person name="Bergman C.M."/>
            <person name="Manee M."/>
        </authorList>
    </citation>
    <scope>NUCLEOTIDE SEQUENCE</scope>
    <source>
        <strain evidence="11">AA-2017</strain>
        <tissue evidence="11">Whole larva</tissue>
    </source>
</reference>
<keyword evidence="3 10" id="KW-0716">Sensory transduction</keyword>
<evidence type="ECO:0000256" key="8">
    <source>
        <dbReference type="ARBA" id="ARBA00023170"/>
    </source>
</evidence>
<organism evidence="11 12">
    <name type="scientific">Rhynchophorus ferrugineus</name>
    <name type="common">Red palm weevil</name>
    <name type="synonym">Curculio ferrugineus</name>
    <dbReference type="NCBI Taxonomy" id="354439"/>
    <lineage>
        <taxon>Eukaryota</taxon>
        <taxon>Metazoa</taxon>
        <taxon>Ecdysozoa</taxon>
        <taxon>Arthropoda</taxon>
        <taxon>Hexapoda</taxon>
        <taxon>Insecta</taxon>
        <taxon>Pterygota</taxon>
        <taxon>Neoptera</taxon>
        <taxon>Endopterygota</taxon>
        <taxon>Coleoptera</taxon>
        <taxon>Polyphaga</taxon>
        <taxon>Cucujiformia</taxon>
        <taxon>Curculionidae</taxon>
        <taxon>Dryophthorinae</taxon>
        <taxon>Rhynchophorus</taxon>
    </lineage>
</organism>
<dbReference type="Pfam" id="PF02949">
    <property type="entry name" value="7tm_6"/>
    <property type="match status" value="1"/>
</dbReference>
<feature type="transmembrane region" description="Helical" evidence="10">
    <location>
        <begin position="129"/>
        <end position="154"/>
    </location>
</feature>
<dbReference type="GO" id="GO:0005886">
    <property type="term" value="C:plasma membrane"/>
    <property type="evidence" value="ECO:0007669"/>
    <property type="project" value="UniProtKB-SubCell"/>
</dbReference>
<sequence length="386" mass="44866">MDNEQLIKLTKWHMIAVGFWKFDDHYEKKSKIIHWLYTVYSKSVPVVYFVVLIGLSIESIKMCLQRDSLRRISEAVAVLHAVLDAVVKIFIFYNKKIPDLFSIVKKIETDIWKSNDFSIKNHYRRQITYCRLLCSVVMTLVFATGTSFTVAGFVKLSRKEIDINSFMYYLWLPFDKAPYQTYLCVLYVILCYNSVIFIVCVKIVLITLIVFVKTHFQILQLKIKQLGSTQHCVPLIKSLIQEHLFLIRYSEKLNDSVKYILLLEYVLNSVNVASIIFQILTIESLIDLLFPVVHSITITAEIFALAWTATELKEQSSMVSDAIYKSRWYNLERSTLRQLGIMMIRAQTPMVLTIGPFSPMTTNTAVAIMKAAYSYVMLVMNRYDHE</sequence>
<keyword evidence="7 10" id="KW-0472">Membrane</keyword>
<evidence type="ECO:0000256" key="3">
    <source>
        <dbReference type="ARBA" id="ARBA00022606"/>
    </source>
</evidence>
<dbReference type="GO" id="GO:0007165">
    <property type="term" value="P:signal transduction"/>
    <property type="evidence" value="ECO:0007669"/>
    <property type="project" value="UniProtKB-KW"/>
</dbReference>
<name>A0A834HPU7_RHYFE</name>
<protein>
    <recommendedName>
        <fullName evidence="10">Odorant receptor</fullName>
    </recommendedName>
</protein>
<dbReference type="PANTHER" id="PTHR21137">
    <property type="entry name" value="ODORANT RECEPTOR"/>
    <property type="match status" value="1"/>
</dbReference>
<keyword evidence="8 10" id="KW-0675">Receptor</keyword>
<comment type="similarity">
    <text evidence="10">Belongs to the insect chemoreceptor superfamily. Heteromeric odorant receptor channel (TC 1.A.69) family.</text>
</comment>
<evidence type="ECO:0000313" key="11">
    <source>
        <dbReference type="EMBL" id="KAF7266435.1"/>
    </source>
</evidence>
<evidence type="ECO:0000256" key="4">
    <source>
        <dbReference type="ARBA" id="ARBA00022692"/>
    </source>
</evidence>
<dbReference type="GO" id="GO:0005549">
    <property type="term" value="F:odorant binding"/>
    <property type="evidence" value="ECO:0007669"/>
    <property type="project" value="InterPro"/>
</dbReference>
<evidence type="ECO:0000256" key="9">
    <source>
        <dbReference type="ARBA" id="ARBA00023224"/>
    </source>
</evidence>
<comment type="caution">
    <text evidence="11">The sequence shown here is derived from an EMBL/GenBank/DDBJ whole genome shotgun (WGS) entry which is preliminary data.</text>
</comment>
<feature type="transmembrane region" description="Helical" evidence="10">
    <location>
        <begin position="259"/>
        <end position="282"/>
    </location>
</feature>
<keyword evidence="6 10" id="KW-1133">Transmembrane helix</keyword>
<dbReference type="Proteomes" id="UP000625711">
    <property type="component" value="Unassembled WGS sequence"/>
</dbReference>
<dbReference type="InterPro" id="IPR004117">
    <property type="entry name" value="7tm6_olfct_rcpt"/>
</dbReference>
<dbReference type="EMBL" id="JAACXV010014546">
    <property type="protein sequence ID" value="KAF7266435.1"/>
    <property type="molecule type" value="Genomic_DNA"/>
</dbReference>
<gene>
    <name evidence="11" type="ORF">GWI33_020265</name>
</gene>
<evidence type="ECO:0000256" key="1">
    <source>
        <dbReference type="ARBA" id="ARBA00004651"/>
    </source>
</evidence>
<dbReference type="GO" id="GO:0004984">
    <property type="term" value="F:olfactory receptor activity"/>
    <property type="evidence" value="ECO:0007669"/>
    <property type="project" value="InterPro"/>
</dbReference>
<keyword evidence="4 10" id="KW-0812">Transmembrane</keyword>
<evidence type="ECO:0000256" key="10">
    <source>
        <dbReference type="RuleBase" id="RU351113"/>
    </source>
</evidence>
<dbReference type="AlphaFoldDB" id="A0A834HPU7"/>
<evidence type="ECO:0000256" key="7">
    <source>
        <dbReference type="ARBA" id="ARBA00023136"/>
    </source>
</evidence>
<evidence type="ECO:0000256" key="6">
    <source>
        <dbReference type="ARBA" id="ARBA00022989"/>
    </source>
</evidence>
<keyword evidence="12" id="KW-1185">Reference proteome</keyword>
<evidence type="ECO:0000256" key="5">
    <source>
        <dbReference type="ARBA" id="ARBA00022725"/>
    </source>
</evidence>
<feature type="transmembrane region" description="Helical" evidence="10">
    <location>
        <begin position="179"/>
        <end position="212"/>
    </location>
</feature>
<keyword evidence="5 10" id="KW-0552">Olfaction</keyword>
<proteinExistence type="inferred from homology"/>
<keyword evidence="2" id="KW-1003">Cell membrane</keyword>
<feature type="transmembrane region" description="Helical" evidence="10">
    <location>
        <begin position="46"/>
        <end position="64"/>
    </location>
</feature>
<keyword evidence="9 10" id="KW-0807">Transducer</keyword>
<evidence type="ECO:0000256" key="2">
    <source>
        <dbReference type="ARBA" id="ARBA00022475"/>
    </source>
</evidence>
<accession>A0A834HPU7</accession>
<dbReference type="PANTHER" id="PTHR21137:SF35">
    <property type="entry name" value="ODORANT RECEPTOR 19A-RELATED"/>
    <property type="match status" value="1"/>
</dbReference>
<evidence type="ECO:0000313" key="12">
    <source>
        <dbReference type="Proteomes" id="UP000625711"/>
    </source>
</evidence>
<dbReference type="OrthoDB" id="7677057at2759"/>